<evidence type="ECO:0000313" key="2">
    <source>
        <dbReference type="Proteomes" id="UP000231658"/>
    </source>
</evidence>
<evidence type="ECO:0000313" key="1">
    <source>
        <dbReference type="EMBL" id="SCA58277.1"/>
    </source>
</evidence>
<sequence>MNNKEQHFIRPDKEVYGSTVQGLIDHFTQYLLENQKEGYLPGISPKVIETLTRNFAEEKSALLVQHFSQSINAHLKWKEKNLCSKVRQRPFDRLLVKRFSKWFPDTGELVSGDMEVFSRRMLPGLFKSLEMLAGNECQQKVEKDVQGYWDAILEIKENEAQWGDLYRHIEANKAIDRYFAHMAKSFADFNDRVGWLMRSINNGLGQSEKYAFEGEGVWAWTLSEKETLKLLRTLYSPISIRVHDEAKRAEFEAEIDASSIQATYGLLNHLAATK</sequence>
<accession>A0A1C3RLW4</accession>
<reference evidence="1 2" key="1">
    <citation type="submission" date="2016-07" db="EMBL/GenBank/DDBJ databases">
        <authorList>
            <person name="Lefevre C.T."/>
        </authorList>
    </citation>
    <scope>NUCLEOTIDE SEQUENCE [LARGE SCALE GENOMIC DNA]</scope>
    <source>
        <strain evidence="1">PR1</strain>
    </source>
</reference>
<dbReference type="STRING" id="1867952.MTBPR1_90124"/>
<dbReference type="RefSeq" id="WP_069190276.1">
    <property type="nucleotide sequence ID" value="NZ_FLYE01000048.1"/>
</dbReference>
<dbReference type="EMBL" id="FLYE01000048">
    <property type="protein sequence ID" value="SCA58277.1"/>
    <property type="molecule type" value="Genomic_DNA"/>
</dbReference>
<dbReference type="OrthoDB" id="7356265at2"/>
<name>A0A1C3RLW4_9PROT</name>
<proteinExistence type="predicted"/>
<dbReference type="AlphaFoldDB" id="A0A1C3RLW4"/>
<dbReference type="Proteomes" id="UP000231658">
    <property type="component" value="Unassembled WGS sequence"/>
</dbReference>
<protein>
    <submittedName>
        <fullName evidence="1">Uncharacterized protein</fullName>
    </submittedName>
</protein>
<organism evidence="1 2">
    <name type="scientific">Candidatus Terasakiella magnetica</name>
    <dbReference type="NCBI Taxonomy" id="1867952"/>
    <lineage>
        <taxon>Bacteria</taxon>
        <taxon>Pseudomonadati</taxon>
        <taxon>Pseudomonadota</taxon>
        <taxon>Alphaproteobacteria</taxon>
        <taxon>Rhodospirillales</taxon>
        <taxon>Terasakiellaceae</taxon>
        <taxon>Terasakiella</taxon>
    </lineage>
</organism>
<gene>
    <name evidence="1" type="ORF">MTBPR1_90124</name>
</gene>
<keyword evidence="2" id="KW-1185">Reference proteome</keyword>